<proteinExistence type="predicted"/>
<feature type="transmembrane region" description="Helical" evidence="1">
    <location>
        <begin position="133"/>
        <end position="154"/>
    </location>
</feature>
<keyword evidence="3" id="KW-1185">Reference proteome</keyword>
<organism evidence="2 3">
    <name type="scientific">Aphis craccivora</name>
    <name type="common">Cowpea aphid</name>
    <dbReference type="NCBI Taxonomy" id="307492"/>
    <lineage>
        <taxon>Eukaryota</taxon>
        <taxon>Metazoa</taxon>
        <taxon>Ecdysozoa</taxon>
        <taxon>Arthropoda</taxon>
        <taxon>Hexapoda</taxon>
        <taxon>Insecta</taxon>
        <taxon>Pterygota</taxon>
        <taxon>Neoptera</taxon>
        <taxon>Paraneoptera</taxon>
        <taxon>Hemiptera</taxon>
        <taxon>Sternorrhyncha</taxon>
        <taxon>Aphidomorpha</taxon>
        <taxon>Aphidoidea</taxon>
        <taxon>Aphididae</taxon>
        <taxon>Aphidini</taxon>
        <taxon>Aphis</taxon>
        <taxon>Aphis</taxon>
    </lineage>
</organism>
<dbReference type="EMBL" id="VUJU01000337">
    <property type="protein sequence ID" value="KAF0771099.1"/>
    <property type="molecule type" value="Genomic_DNA"/>
</dbReference>
<comment type="caution">
    <text evidence="2">The sequence shown here is derived from an EMBL/GenBank/DDBJ whole genome shotgun (WGS) entry which is preliminary data.</text>
</comment>
<keyword evidence="1" id="KW-1133">Transmembrane helix</keyword>
<accession>A0A6G0ZKB0</accession>
<gene>
    <name evidence="2" type="ORF">FWK35_00001405</name>
</gene>
<keyword evidence="1" id="KW-0472">Membrane</keyword>
<evidence type="ECO:0000313" key="2">
    <source>
        <dbReference type="EMBL" id="KAF0771099.1"/>
    </source>
</evidence>
<name>A0A6G0ZKB0_APHCR</name>
<protein>
    <submittedName>
        <fullName evidence="2">Uncharacterized protein</fullName>
    </submittedName>
</protein>
<sequence>MLDRTSTVLIPGAMSNSLDRYRTIKIDGKPLFLTKDRRVKTIGGKIFNDKEELLFPVLRQMQDSINAKNKNLSIKCIKKYLERNKREPIIVFWNGSTNKEIMERLGLGKYQMLEIIFVIKEKLISSYNNNVPIMSTIFKITVVLIVACCSIYGIERYADQRIITHSGLSNKNYDNQLELSGFL</sequence>
<reference evidence="2 3" key="1">
    <citation type="submission" date="2019-08" db="EMBL/GenBank/DDBJ databases">
        <title>Whole genome of Aphis craccivora.</title>
        <authorList>
            <person name="Voronova N.V."/>
            <person name="Shulinski R.S."/>
            <person name="Bandarenka Y.V."/>
            <person name="Zhorov D.G."/>
            <person name="Warner D."/>
        </authorList>
    </citation>
    <scope>NUCLEOTIDE SEQUENCE [LARGE SCALE GENOMIC DNA]</scope>
    <source>
        <strain evidence="2">180601</strain>
        <tissue evidence="2">Whole Body</tissue>
    </source>
</reference>
<evidence type="ECO:0000313" key="3">
    <source>
        <dbReference type="Proteomes" id="UP000478052"/>
    </source>
</evidence>
<feature type="non-terminal residue" evidence="2">
    <location>
        <position position="183"/>
    </location>
</feature>
<dbReference type="Proteomes" id="UP000478052">
    <property type="component" value="Unassembled WGS sequence"/>
</dbReference>
<keyword evidence="1" id="KW-0812">Transmembrane</keyword>
<evidence type="ECO:0000256" key="1">
    <source>
        <dbReference type="SAM" id="Phobius"/>
    </source>
</evidence>
<dbReference type="AlphaFoldDB" id="A0A6G0ZKB0"/>